<dbReference type="AlphaFoldDB" id="T1HV15"/>
<accession>T1HV15</accession>
<sequence>MFYSNSHPLRIVLEVVEFPCTVTIPIHQELGTNLKYLYDEESEKYKELNYEIEQLEQPESSGSPQKSSSRELAIALKNLKRLDTTLKVLNDVLFENVDYE</sequence>
<reference evidence="1" key="1">
    <citation type="submission" date="2015-05" db="UniProtKB">
        <authorList>
            <consortium name="EnsemblMetazoa"/>
        </authorList>
    </citation>
    <scope>IDENTIFICATION</scope>
</reference>
<proteinExistence type="predicted"/>
<evidence type="ECO:0000313" key="1">
    <source>
        <dbReference type="EnsemblMetazoa" id="RPRC007885-PA"/>
    </source>
</evidence>
<dbReference type="EMBL" id="ACPB03017450">
    <property type="status" value="NOT_ANNOTATED_CDS"/>
    <property type="molecule type" value="Genomic_DNA"/>
</dbReference>
<dbReference type="HOGENOM" id="CLU_2309440_0_0_1"/>
<dbReference type="VEuPathDB" id="VectorBase:RPRC007885"/>
<name>T1HV15_RHOPR</name>
<dbReference type="InParanoid" id="T1HV15"/>
<dbReference type="Proteomes" id="UP000015103">
    <property type="component" value="Unassembled WGS sequence"/>
</dbReference>
<protein>
    <submittedName>
        <fullName evidence="1">Uncharacterized protein</fullName>
    </submittedName>
</protein>
<dbReference type="EnsemblMetazoa" id="RPRC007885-RA">
    <property type="protein sequence ID" value="RPRC007885-PA"/>
    <property type="gene ID" value="RPRC007885"/>
</dbReference>
<organism evidence="1 2">
    <name type="scientific">Rhodnius prolixus</name>
    <name type="common">Triatomid bug</name>
    <dbReference type="NCBI Taxonomy" id="13249"/>
    <lineage>
        <taxon>Eukaryota</taxon>
        <taxon>Metazoa</taxon>
        <taxon>Ecdysozoa</taxon>
        <taxon>Arthropoda</taxon>
        <taxon>Hexapoda</taxon>
        <taxon>Insecta</taxon>
        <taxon>Pterygota</taxon>
        <taxon>Neoptera</taxon>
        <taxon>Paraneoptera</taxon>
        <taxon>Hemiptera</taxon>
        <taxon>Heteroptera</taxon>
        <taxon>Panheteroptera</taxon>
        <taxon>Cimicomorpha</taxon>
        <taxon>Reduviidae</taxon>
        <taxon>Triatominae</taxon>
        <taxon>Rhodnius</taxon>
    </lineage>
</organism>
<evidence type="ECO:0000313" key="2">
    <source>
        <dbReference type="Proteomes" id="UP000015103"/>
    </source>
</evidence>
<keyword evidence="2" id="KW-1185">Reference proteome</keyword>